<accession>A0A6C0M0F9</accession>
<sequence length="43" mass="4507">MAWAWILIVVLLVVAVGLYMNAQSDRLVGNCASCAKKNTGGGI</sequence>
<reference evidence="1" key="1">
    <citation type="journal article" date="2020" name="Nature">
        <title>Giant virus diversity and host interactions through global metagenomics.</title>
        <authorList>
            <person name="Schulz F."/>
            <person name="Roux S."/>
            <person name="Paez-Espino D."/>
            <person name="Jungbluth S."/>
            <person name="Walsh D.A."/>
            <person name="Denef V.J."/>
            <person name="McMahon K.D."/>
            <person name="Konstantinidis K.T."/>
            <person name="Eloe-Fadrosh E.A."/>
            <person name="Kyrpides N.C."/>
            <person name="Woyke T."/>
        </authorList>
    </citation>
    <scope>NUCLEOTIDE SEQUENCE</scope>
    <source>
        <strain evidence="1">GVMAG-S-1035231-58</strain>
    </source>
</reference>
<dbReference type="AlphaFoldDB" id="A0A6C0M0F9"/>
<protein>
    <submittedName>
        <fullName evidence="1">Uncharacterized protein</fullName>
    </submittedName>
</protein>
<name>A0A6C0M0F9_9ZZZZ</name>
<evidence type="ECO:0000313" key="1">
    <source>
        <dbReference type="EMBL" id="QHU36427.1"/>
    </source>
</evidence>
<organism evidence="1">
    <name type="scientific">viral metagenome</name>
    <dbReference type="NCBI Taxonomy" id="1070528"/>
    <lineage>
        <taxon>unclassified sequences</taxon>
        <taxon>metagenomes</taxon>
        <taxon>organismal metagenomes</taxon>
    </lineage>
</organism>
<proteinExistence type="predicted"/>
<dbReference type="EMBL" id="MN740639">
    <property type="protein sequence ID" value="QHU36427.1"/>
    <property type="molecule type" value="Genomic_DNA"/>
</dbReference>